<reference evidence="1 2" key="1">
    <citation type="submission" date="2019-09" db="EMBL/GenBank/DDBJ databases">
        <title>Prevalence, distribution, and phylogeny of type two toxin-antitoxin genes possessed by Cronobacter species where C. sakazakii homologs follow sequence type lineages.</title>
        <authorList>
            <person name="Finkelstein S."/>
            <person name="Negrete F."/>
            <person name="Jang H."/>
            <person name="Gopinath G.R."/>
            <person name="Tall B.D."/>
        </authorList>
    </citation>
    <scope>NUCLEOTIDE SEQUENCE [LARGE SCALE GENOMIC DNA]</scope>
    <source>
        <strain evidence="1 2">MOD1_Comp4</strain>
    </source>
</reference>
<evidence type="ECO:0000313" key="2">
    <source>
        <dbReference type="Proteomes" id="UP000439917"/>
    </source>
</evidence>
<dbReference type="AlphaFoldDB" id="A0AAN5WZT6"/>
<sequence length="80" mass="8550">MELIVDIDHGIAVNESAIAALLWDERNPSNTIVVLVSGKEFVANVPLTKMVEMLKKGLPPEEMKESLTCAGSDSGVGIQV</sequence>
<comment type="caution">
    <text evidence="1">The sequence shown here is derived from an EMBL/GenBank/DDBJ whole genome shotgun (WGS) entry which is preliminary data.</text>
</comment>
<protein>
    <submittedName>
        <fullName evidence="1">Uncharacterized protein</fullName>
    </submittedName>
</protein>
<dbReference type="EMBL" id="WAGF01000023">
    <property type="protein sequence ID" value="KAB0875330.1"/>
    <property type="molecule type" value="Genomic_DNA"/>
</dbReference>
<gene>
    <name evidence="1" type="ORF">FZI38_21005</name>
</gene>
<dbReference type="Proteomes" id="UP000439917">
    <property type="component" value="Unassembled WGS sequence"/>
</dbReference>
<organism evidence="1 2">
    <name type="scientific">Cronobacter sakazakii</name>
    <name type="common">Enterobacter sakazakii</name>
    <dbReference type="NCBI Taxonomy" id="28141"/>
    <lineage>
        <taxon>Bacteria</taxon>
        <taxon>Pseudomonadati</taxon>
        <taxon>Pseudomonadota</taxon>
        <taxon>Gammaproteobacteria</taxon>
        <taxon>Enterobacterales</taxon>
        <taxon>Enterobacteriaceae</taxon>
        <taxon>Cronobacter</taxon>
    </lineage>
</organism>
<evidence type="ECO:0000313" key="1">
    <source>
        <dbReference type="EMBL" id="KAB0875330.1"/>
    </source>
</evidence>
<name>A0AAN5WZT6_CROSK</name>
<accession>A0AAN5WZT6</accession>
<proteinExistence type="predicted"/>